<dbReference type="InterPro" id="IPR006204">
    <property type="entry name" value="GHMP_kinase_N_dom"/>
</dbReference>
<dbReference type="InterPro" id="IPR020568">
    <property type="entry name" value="Ribosomal_Su5_D2-typ_SF"/>
</dbReference>
<evidence type="ECO:0000256" key="3">
    <source>
        <dbReference type="ARBA" id="ARBA00017473"/>
    </source>
</evidence>
<dbReference type="PANTHER" id="PTHR43527">
    <property type="entry name" value="4-DIPHOSPHOCYTIDYL-2-C-METHYL-D-ERYTHRITOL KINASE, CHLOROPLASTIC"/>
    <property type="match status" value="1"/>
</dbReference>
<evidence type="ECO:0000259" key="11">
    <source>
        <dbReference type="Pfam" id="PF00288"/>
    </source>
</evidence>
<organism evidence="13">
    <name type="scientific">Candidatus Thiothrix putei</name>
    <dbReference type="NCBI Taxonomy" id="3080811"/>
    <lineage>
        <taxon>Bacteria</taxon>
        <taxon>Pseudomonadati</taxon>
        <taxon>Pseudomonadota</taxon>
        <taxon>Gammaproteobacteria</taxon>
        <taxon>Thiotrichales</taxon>
        <taxon>Thiotrichaceae</taxon>
        <taxon>Thiothrix</taxon>
    </lineage>
</organism>
<dbReference type="Gene3D" id="3.30.70.890">
    <property type="entry name" value="GHMP kinase, C-terminal domain"/>
    <property type="match status" value="1"/>
</dbReference>
<evidence type="ECO:0000256" key="2">
    <source>
        <dbReference type="ARBA" id="ARBA00012052"/>
    </source>
</evidence>
<evidence type="ECO:0000256" key="6">
    <source>
        <dbReference type="ARBA" id="ARBA00022777"/>
    </source>
</evidence>
<comment type="pathway">
    <text evidence="10">Isoprenoid biosynthesis; isopentenyl diphosphate biosynthesis via DXP pathway; isopentenyl diphosphate from 1-deoxy-D-xylulose 5-phosphate: step 3/6.</text>
</comment>
<dbReference type="Gene3D" id="3.30.230.10">
    <property type="match status" value="1"/>
</dbReference>
<dbReference type="EC" id="2.7.1.148" evidence="2 10"/>
<dbReference type="EMBL" id="CP124756">
    <property type="protein sequence ID" value="WGZ93022.1"/>
    <property type="molecule type" value="Genomic_DNA"/>
</dbReference>
<dbReference type="GO" id="GO:0050515">
    <property type="term" value="F:4-(cytidine 5'-diphospho)-2-C-methyl-D-erythritol kinase activity"/>
    <property type="evidence" value="ECO:0007669"/>
    <property type="project" value="UniProtKB-UniRule"/>
</dbReference>
<evidence type="ECO:0000256" key="5">
    <source>
        <dbReference type="ARBA" id="ARBA00022741"/>
    </source>
</evidence>
<keyword evidence="6 10" id="KW-0418">Kinase</keyword>
<protein>
    <recommendedName>
        <fullName evidence="3 10">4-diphosphocytidyl-2-C-methyl-D-erythritol kinase</fullName>
        <shortName evidence="10">CMK</shortName>
        <ecNumber evidence="2 10">2.7.1.148</ecNumber>
    </recommendedName>
    <alternativeName>
        <fullName evidence="9 10">4-(cytidine-5'-diphospho)-2-C-methyl-D-erythritol kinase</fullName>
    </alternativeName>
</protein>
<dbReference type="GO" id="GO:0005524">
    <property type="term" value="F:ATP binding"/>
    <property type="evidence" value="ECO:0007669"/>
    <property type="project" value="UniProtKB-UniRule"/>
</dbReference>
<dbReference type="KEGG" id="tput:QJT81_14485"/>
<dbReference type="AlphaFoldDB" id="A0AA95H8W6"/>
<dbReference type="HAMAP" id="MF_00061">
    <property type="entry name" value="IspE"/>
    <property type="match status" value="1"/>
</dbReference>
<dbReference type="GO" id="GO:0019288">
    <property type="term" value="P:isopentenyl diphosphate biosynthetic process, methylerythritol 4-phosphate pathway"/>
    <property type="evidence" value="ECO:0007669"/>
    <property type="project" value="UniProtKB-UniRule"/>
</dbReference>
<comment type="function">
    <text evidence="10">Catalyzes the phosphorylation of the position 2 hydroxy group of 4-diphosphocytidyl-2C-methyl-D-erythritol.</text>
</comment>
<dbReference type="Pfam" id="PF00288">
    <property type="entry name" value="GHMP_kinases_N"/>
    <property type="match status" value="1"/>
</dbReference>
<evidence type="ECO:0000256" key="10">
    <source>
        <dbReference type="HAMAP-Rule" id="MF_00061"/>
    </source>
</evidence>
<dbReference type="InterPro" id="IPR014721">
    <property type="entry name" value="Ribsml_uS5_D2-typ_fold_subgr"/>
</dbReference>
<feature type="active site" evidence="10">
    <location>
        <position position="136"/>
    </location>
</feature>
<keyword evidence="8 10" id="KW-0414">Isoprene biosynthesis</keyword>
<reference evidence="13" key="2">
    <citation type="submission" date="2023-04" db="EMBL/GenBank/DDBJ databases">
        <authorList>
            <person name="Beletskiy A.V."/>
            <person name="Mardanov A.V."/>
            <person name="Ravin N.V."/>
        </authorList>
    </citation>
    <scope>NUCLEOTIDE SEQUENCE</scope>
    <source>
        <strain evidence="13">GKL-02</strain>
    </source>
</reference>
<reference evidence="13" key="1">
    <citation type="journal article" date="2023" name="Int. J. Mol. Sci.">
        <title>Metagenomics Revealed a New Genus 'Candidatus Thiocaldithrix dubininis' gen. nov., sp. nov. and a New Species 'Candidatus Thiothrix putei' sp. nov. in the Family Thiotrichaceae, Some Members of Which Have Traits of Both Na+- and H+-Motive Energetics.</title>
        <authorList>
            <person name="Ravin N.V."/>
            <person name="Muntyan M.S."/>
            <person name="Smolyakov D.D."/>
            <person name="Rudenko T.S."/>
            <person name="Beletsky A.V."/>
            <person name="Mardanov A.V."/>
            <person name="Grabovich M.Y."/>
        </authorList>
    </citation>
    <scope>NUCLEOTIDE SEQUENCE</scope>
    <source>
        <strain evidence="13">GKL-02</strain>
    </source>
</reference>
<dbReference type="PIRSF" id="PIRSF010376">
    <property type="entry name" value="IspE"/>
    <property type="match status" value="1"/>
</dbReference>
<evidence type="ECO:0000256" key="7">
    <source>
        <dbReference type="ARBA" id="ARBA00022840"/>
    </source>
</evidence>
<dbReference type="SUPFAM" id="SSF55060">
    <property type="entry name" value="GHMP Kinase, C-terminal domain"/>
    <property type="match status" value="1"/>
</dbReference>
<dbReference type="Proteomes" id="UP001301326">
    <property type="component" value="Chromosome"/>
</dbReference>
<dbReference type="SUPFAM" id="SSF54211">
    <property type="entry name" value="Ribosomal protein S5 domain 2-like"/>
    <property type="match status" value="1"/>
</dbReference>
<dbReference type="Pfam" id="PF08544">
    <property type="entry name" value="GHMP_kinases_C"/>
    <property type="match status" value="1"/>
</dbReference>
<evidence type="ECO:0000259" key="12">
    <source>
        <dbReference type="Pfam" id="PF08544"/>
    </source>
</evidence>
<dbReference type="NCBIfam" id="TIGR00154">
    <property type="entry name" value="ispE"/>
    <property type="match status" value="1"/>
</dbReference>
<comment type="catalytic activity">
    <reaction evidence="10">
        <text>4-CDP-2-C-methyl-D-erythritol + ATP = 4-CDP-2-C-methyl-D-erythritol 2-phosphate + ADP + H(+)</text>
        <dbReference type="Rhea" id="RHEA:18437"/>
        <dbReference type="ChEBI" id="CHEBI:15378"/>
        <dbReference type="ChEBI" id="CHEBI:30616"/>
        <dbReference type="ChEBI" id="CHEBI:57823"/>
        <dbReference type="ChEBI" id="CHEBI:57919"/>
        <dbReference type="ChEBI" id="CHEBI:456216"/>
        <dbReference type="EC" id="2.7.1.148"/>
    </reaction>
</comment>
<evidence type="ECO:0000256" key="9">
    <source>
        <dbReference type="ARBA" id="ARBA00032554"/>
    </source>
</evidence>
<sequence length="285" mass="30644">MQTLTLPAPAKLNLFLHITGRRADGYHLLQTLFVFLDFVDEITLTVRGDGEICRPQGAENVPADADLTVRAARLLQQATRGRLGADIQVLKRIPMGGGLGGGSSDAATVLHGLNYLWQCGLSNDELAALGLRLGADVPVFVQGHAAWAEGVGEQLTPVDLPESWYVVIHPQVHVPTAELFSASDLTRNCPAITLATFHDGAGINVFQPVVEKRYPEVAKAINWLSGYSNATLTGSGSCLFGSVNSRQEGEIILQNLPAEWFGFVAKGMTISPLQQKLVTLSTLYN</sequence>
<comment type="similarity">
    <text evidence="1 10">Belongs to the GHMP kinase family. IspE subfamily.</text>
</comment>
<evidence type="ECO:0000256" key="1">
    <source>
        <dbReference type="ARBA" id="ARBA00009684"/>
    </source>
</evidence>
<evidence type="ECO:0000256" key="8">
    <source>
        <dbReference type="ARBA" id="ARBA00023229"/>
    </source>
</evidence>
<dbReference type="PANTHER" id="PTHR43527:SF2">
    <property type="entry name" value="4-DIPHOSPHOCYTIDYL-2-C-METHYL-D-ERYTHRITOL KINASE, CHLOROPLASTIC"/>
    <property type="match status" value="1"/>
</dbReference>
<keyword evidence="5 10" id="KW-0547">Nucleotide-binding</keyword>
<keyword evidence="4 10" id="KW-0808">Transferase</keyword>
<name>A0AA95H8W6_9GAMM</name>
<keyword evidence="7 10" id="KW-0067">ATP-binding</keyword>
<evidence type="ECO:0000313" key="13">
    <source>
        <dbReference type="EMBL" id="WGZ93022.1"/>
    </source>
</evidence>
<dbReference type="InterPro" id="IPR036554">
    <property type="entry name" value="GHMP_kinase_C_sf"/>
</dbReference>
<dbReference type="InterPro" id="IPR004424">
    <property type="entry name" value="IspE"/>
</dbReference>
<gene>
    <name evidence="10 13" type="primary">ispE</name>
    <name evidence="13" type="ORF">QJT81_14485</name>
</gene>
<evidence type="ECO:0000256" key="4">
    <source>
        <dbReference type="ARBA" id="ARBA00022679"/>
    </source>
</evidence>
<dbReference type="InterPro" id="IPR013750">
    <property type="entry name" value="GHMP_kinase_C_dom"/>
</dbReference>
<dbReference type="GO" id="GO:0016114">
    <property type="term" value="P:terpenoid biosynthetic process"/>
    <property type="evidence" value="ECO:0007669"/>
    <property type="project" value="UniProtKB-UniRule"/>
</dbReference>
<proteinExistence type="inferred from homology"/>
<feature type="binding site" evidence="10">
    <location>
        <begin position="94"/>
        <end position="104"/>
    </location>
    <ligand>
        <name>ATP</name>
        <dbReference type="ChEBI" id="CHEBI:30616"/>
    </ligand>
</feature>
<feature type="domain" description="GHMP kinase C-terminal" evidence="12">
    <location>
        <begin position="194"/>
        <end position="260"/>
    </location>
</feature>
<feature type="active site" evidence="10">
    <location>
        <position position="11"/>
    </location>
</feature>
<accession>A0AA95H8W6</accession>
<feature type="domain" description="GHMP kinase N-terminal" evidence="11">
    <location>
        <begin position="67"/>
        <end position="143"/>
    </location>
</feature>